<evidence type="ECO:0000256" key="2">
    <source>
        <dbReference type="SAM" id="MobiDB-lite"/>
    </source>
</evidence>
<keyword evidence="1" id="KW-0694">RNA-binding</keyword>
<feature type="region of interest" description="Disordered" evidence="2">
    <location>
        <begin position="865"/>
        <end position="910"/>
    </location>
</feature>
<feature type="compositionally biased region" description="Polar residues" evidence="2">
    <location>
        <begin position="16"/>
        <end position="26"/>
    </location>
</feature>
<feature type="compositionally biased region" description="Low complexity" evidence="2">
    <location>
        <begin position="942"/>
        <end position="960"/>
    </location>
</feature>
<feature type="compositionally biased region" description="Basic residues" evidence="2">
    <location>
        <begin position="679"/>
        <end position="694"/>
    </location>
</feature>
<evidence type="ECO:0000256" key="1">
    <source>
        <dbReference type="PROSITE-ProRule" id="PRU00117"/>
    </source>
</evidence>
<dbReference type="SUPFAM" id="SSF54791">
    <property type="entry name" value="Eukaryotic type KH-domain (KH-domain type I)"/>
    <property type="match status" value="1"/>
</dbReference>
<feature type="compositionally biased region" description="Low complexity" evidence="2">
    <location>
        <begin position="57"/>
        <end position="80"/>
    </location>
</feature>
<feature type="region of interest" description="Disordered" evidence="2">
    <location>
        <begin position="1"/>
        <end position="81"/>
    </location>
</feature>
<feature type="region of interest" description="Disordered" evidence="2">
    <location>
        <begin position="408"/>
        <end position="429"/>
    </location>
</feature>
<dbReference type="Gene3D" id="3.30.1370.10">
    <property type="entry name" value="K Homology domain, type 1"/>
    <property type="match status" value="1"/>
</dbReference>
<feature type="domain" description="K Homology" evidence="3">
    <location>
        <begin position="257"/>
        <end position="332"/>
    </location>
</feature>
<feature type="region of interest" description="Disordered" evidence="2">
    <location>
        <begin position="188"/>
        <end position="213"/>
    </location>
</feature>
<dbReference type="InterPro" id="IPR036612">
    <property type="entry name" value="KH_dom_type_1_sf"/>
</dbReference>
<feature type="compositionally biased region" description="Gly residues" evidence="2">
    <location>
        <begin position="961"/>
        <end position="970"/>
    </location>
</feature>
<dbReference type="InterPro" id="IPR004088">
    <property type="entry name" value="KH_dom_type_1"/>
</dbReference>
<feature type="region of interest" description="Disordered" evidence="2">
    <location>
        <begin position="557"/>
        <end position="629"/>
    </location>
</feature>
<evidence type="ECO:0000259" key="3">
    <source>
        <dbReference type="SMART" id="SM00322"/>
    </source>
</evidence>
<feature type="region of interest" description="Disordered" evidence="2">
    <location>
        <begin position="644"/>
        <end position="701"/>
    </location>
</feature>
<feature type="compositionally biased region" description="Low complexity" evidence="2">
    <location>
        <begin position="644"/>
        <end position="678"/>
    </location>
</feature>
<dbReference type="EMBL" id="CP126212">
    <property type="protein sequence ID" value="WIA13867.1"/>
    <property type="molecule type" value="Genomic_DNA"/>
</dbReference>
<proteinExistence type="predicted"/>
<feature type="compositionally biased region" description="Low complexity" evidence="2">
    <location>
        <begin position="566"/>
        <end position="614"/>
    </location>
</feature>
<gene>
    <name evidence="4" type="ORF">OEZ85_002439</name>
</gene>
<organism evidence="4 5">
    <name type="scientific">Tetradesmus obliquus</name>
    <name type="common">Green alga</name>
    <name type="synonym">Acutodesmus obliquus</name>
    <dbReference type="NCBI Taxonomy" id="3088"/>
    <lineage>
        <taxon>Eukaryota</taxon>
        <taxon>Viridiplantae</taxon>
        <taxon>Chlorophyta</taxon>
        <taxon>core chlorophytes</taxon>
        <taxon>Chlorophyceae</taxon>
        <taxon>CS clade</taxon>
        <taxon>Sphaeropleales</taxon>
        <taxon>Scenedesmaceae</taxon>
        <taxon>Tetradesmus</taxon>
    </lineage>
</organism>
<dbReference type="InterPro" id="IPR004087">
    <property type="entry name" value="KH_dom"/>
</dbReference>
<evidence type="ECO:0000313" key="4">
    <source>
        <dbReference type="EMBL" id="WIA13867.1"/>
    </source>
</evidence>
<dbReference type="Pfam" id="PF00013">
    <property type="entry name" value="KH_1"/>
    <property type="match status" value="1"/>
</dbReference>
<feature type="compositionally biased region" description="Low complexity" evidence="2">
    <location>
        <begin position="37"/>
        <end position="49"/>
    </location>
</feature>
<dbReference type="PROSITE" id="PS50084">
    <property type="entry name" value="KH_TYPE_1"/>
    <property type="match status" value="1"/>
</dbReference>
<feature type="compositionally biased region" description="Pro residues" evidence="2">
    <location>
        <begin position="615"/>
        <end position="625"/>
    </location>
</feature>
<feature type="compositionally biased region" description="Low complexity" evidence="2">
    <location>
        <begin position="202"/>
        <end position="212"/>
    </location>
</feature>
<sequence length="1035" mass="100795">MTTAAPGQHSGPNLKPTLNGNTTADTSSHHPPALDQNNNAHAPAAAAVNGVIPHPAGPGASSSDGAGAAARAQQQQQQQGVLYDAQGSPLPEAAPTAKTDPVELSLLASYLQIVRQTQGDAAAAEAMAASGMTDADGSAPTPFSAAAAAGVFAGGSSAAEGPGPAAAGGSAEEQLAVNNLLGFIKQRKLAGQPPPSSHGRRSSSGSVASVGSAAGGAGAGGSAALRKIWIQPSGPRRPGEGVEDEEQGILSAEEVPATGEVMMRITLLAAGFVIGPSGSSVREVVRLSGAEINSWTEAAGSHRGRRPARIFVIKGEARCVAQAIYIVTAAVDRYKELCEGRYSGQSVPRSQNVLGVTFSYQPPPKSIVPSAASLKELYGPPHSIANAGKYASSPPGFYNRMQGARQGMPTHPAAAAGGFHGGPRSQHSGNPADPNTWAAMMAAAASMGFNPLAALAAAAGNPAAAAAAGMNPYAAAAFHPYGAAGLNMMGGGGGGFGNPMAAAAGYGGGQNPGGGFSDQSGMGGLNPMAAVGPGGGMNPAMFGGHGGFMGTGGADMAGSDALDSKPQPAAAPARQAAAPTEAATIPSATGSSASQQRRGPSAGRQAAPAAAGGAWPPPLPFPAAPPGAASHHHLAPLMVPAADPAAGTAADPAAGSPTAAAANPPAGSAAAGASSPGSARRHPNLHHPHPHHHPAAAGSPGRPMLGLFGPLFHPMSPGAAFMTAPYGVMPGVPPFVPAAGVPPSPMRIMRDKSGQAVPYVEMGGTVYFAPASPMPPAAAAAAAASGGAGGPSPAASGRGEFGGGSGGGGAEGWAGSSSGGGGGMSTPRSGGRGRRGGSRPQSGHTPLRVAGAALRLLEDNPYLVQDTIGSGAGHYGQQQQQRNSPQDERQYSQQQQQYSGGGGSGGSRDTYAYDMAAYDAAADMGGHSPSMNQLSPIPETHSAATSPAGNGSSAAASRAQGGAGRPGGVGSAALAHLHQLNAQDPIVSPGRINLASKVKAARLYSSAAANVAAAQAAAAAAGGYGPSGSPGSSSE</sequence>
<reference evidence="4 5" key="1">
    <citation type="submission" date="2023-05" db="EMBL/GenBank/DDBJ databases">
        <title>A 100% complete, gapless, phased diploid assembly of the Scenedesmus obliquus UTEX 3031 genome.</title>
        <authorList>
            <person name="Biondi T.C."/>
            <person name="Hanschen E.R."/>
            <person name="Kwon T."/>
            <person name="Eng W."/>
            <person name="Kruse C.P.S."/>
            <person name="Koehler S.I."/>
            <person name="Kunde Y."/>
            <person name="Gleasner C.D."/>
            <person name="You Mak K.T."/>
            <person name="Polle J."/>
            <person name="Hovde B.T."/>
            <person name="Starkenburg S.R."/>
        </authorList>
    </citation>
    <scope>NUCLEOTIDE SEQUENCE [LARGE SCALE GENOMIC DNA]</scope>
    <source>
        <strain evidence="4 5">DOE0152z</strain>
    </source>
</reference>
<dbReference type="Proteomes" id="UP001244341">
    <property type="component" value="Chromosome 5b"/>
</dbReference>
<protein>
    <recommendedName>
        <fullName evidence="3">K Homology domain-containing protein</fullName>
    </recommendedName>
</protein>
<name>A0ABY8TXI0_TETOB</name>
<feature type="compositionally biased region" description="Low complexity" evidence="2">
    <location>
        <begin position="782"/>
        <end position="798"/>
    </location>
</feature>
<feature type="region of interest" description="Disordered" evidence="2">
    <location>
        <begin position="782"/>
        <end position="845"/>
    </location>
</feature>
<dbReference type="SMART" id="SM00322">
    <property type="entry name" value="KH"/>
    <property type="match status" value="1"/>
</dbReference>
<evidence type="ECO:0000313" key="5">
    <source>
        <dbReference type="Proteomes" id="UP001244341"/>
    </source>
</evidence>
<feature type="compositionally biased region" description="Gly residues" evidence="2">
    <location>
        <begin position="799"/>
        <end position="824"/>
    </location>
</feature>
<keyword evidence="5" id="KW-1185">Reference proteome</keyword>
<feature type="region of interest" description="Disordered" evidence="2">
    <location>
        <begin position="922"/>
        <end position="970"/>
    </location>
</feature>
<accession>A0ABY8TXI0</accession>